<dbReference type="PANTHER" id="PTHR45620">
    <property type="entry name" value="PDF RECEPTOR-LIKE PROTEIN-RELATED"/>
    <property type="match status" value="1"/>
</dbReference>
<dbReference type="InterPro" id="IPR050332">
    <property type="entry name" value="GPCR_2"/>
</dbReference>
<keyword evidence="4 6" id="KW-0472">Membrane</keyword>
<dbReference type="PROSITE" id="PS50261">
    <property type="entry name" value="G_PROTEIN_RECEP_F2_4"/>
    <property type="match status" value="1"/>
</dbReference>
<evidence type="ECO:0000259" key="7">
    <source>
        <dbReference type="PROSITE" id="PS50261"/>
    </source>
</evidence>
<evidence type="ECO:0000313" key="9">
    <source>
        <dbReference type="Proteomes" id="UP001497623"/>
    </source>
</evidence>
<feature type="transmembrane region" description="Helical" evidence="6">
    <location>
        <begin position="34"/>
        <end position="58"/>
    </location>
</feature>
<feature type="non-terminal residue" evidence="8">
    <location>
        <position position="1"/>
    </location>
</feature>
<dbReference type="Gene3D" id="1.20.1070.10">
    <property type="entry name" value="Rhodopsin 7-helix transmembrane proteins"/>
    <property type="match status" value="1"/>
</dbReference>
<comment type="subcellular location">
    <subcellularLocation>
        <location evidence="1">Membrane</location>
        <topology evidence="1">Multi-pass membrane protein</topology>
    </subcellularLocation>
</comment>
<evidence type="ECO:0000256" key="5">
    <source>
        <dbReference type="SAM" id="MobiDB-lite"/>
    </source>
</evidence>
<dbReference type="InterPro" id="IPR017983">
    <property type="entry name" value="GPCR_2_secretin-like_CS"/>
</dbReference>
<feature type="region of interest" description="Disordered" evidence="5">
    <location>
        <begin position="101"/>
        <end position="121"/>
    </location>
</feature>
<dbReference type="PROSITE" id="PS00650">
    <property type="entry name" value="G_PROTEIN_RECEP_F2_2"/>
    <property type="match status" value="1"/>
</dbReference>
<dbReference type="PRINTS" id="PR00249">
    <property type="entry name" value="GPCRSECRETIN"/>
</dbReference>
<dbReference type="GO" id="GO:0007188">
    <property type="term" value="P:adenylate cyclase-modulating G protein-coupled receptor signaling pathway"/>
    <property type="evidence" value="ECO:0007669"/>
    <property type="project" value="TreeGrafter"/>
</dbReference>
<proteinExistence type="predicted"/>
<evidence type="ECO:0000313" key="8">
    <source>
        <dbReference type="EMBL" id="CAL4177996.1"/>
    </source>
</evidence>
<dbReference type="InterPro" id="IPR000832">
    <property type="entry name" value="GPCR_2_secretin-like"/>
</dbReference>
<dbReference type="InterPro" id="IPR017981">
    <property type="entry name" value="GPCR_2-like_7TM"/>
</dbReference>
<evidence type="ECO:0000256" key="6">
    <source>
        <dbReference type="SAM" id="Phobius"/>
    </source>
</evidence>
<evidence type="ECO:0000256" key="1">
    <source>
        <dbReference type="ARBA" id="ARBA00004141"/>
    </source>
</evidence>
<accession>A0AAV2SCK2</accession>
<keyword evidence="3 6" id="KW-1133">Transmembrane helix</keyword>
<keyword evidence="9" id="KW-1185">Reference proteome</keyword>
<dbReference type="EMBL" id="CAXKWB010056216">
    <property type="protein sequence ID" value="CAL4177996.1"/>
    <property type="molecule type" value="Genomic_DNA"/>
</dbReference>
<comment type="caution">
    <text evidence="8">The sequence shown here is derived from an EMBL/GenBank/DDBJ whole genome shotgun (WGS) entry which is preliminary data.</text>
</comment>
<evidence type="ECO:0000256" key="4">
    <source>
        <dbReference type="ARBA" id="ARBA00023136"/>
    </source>
</evidence>
<sequence length="121" mass="13717">KAVRAAIVLLPLLGITNSIQMIHSPLDRDLISFAAWTYTTTVLTSFQGFFLALIYCFMNQEVRSALRKSIANYHSRRTIDEHHRNSLASYNLYRSAQHLSIRRTSKGSHSKASRASRDSSC</sequence>
<dbReference type="GO" id="GO:0005886">
    <property type="term" value="C:plasma membrane"/>
    <property type="evidence" value="ECO:0007669"/>
    <property type="project" value="TreeGrafter"/>
</dbReference>
<dbReference type="GO" id="GO:0008528">
    <property type="term" value="F:G protein-coupled peptide receptor activity"/>
    <property type="evidence" value="ECO:0007669"/>
    <property type="project" value="TreeGrafter"/>
</dbReference>
<keyword evidence="2 6" id="KW-0812">Transmembrane</keyword>
<gene>
    <name evidence="8" type="ORF">MNOR_LOCUS34977</name>
</gene>
<dbReference type="Proteomes" id="UP001497623">
    <property type="component" value="Unassembled WGS sequence"/>
</dbReference>
<reference evidence="8 9" key="1">
    <citation type="submission" date="2024-05" db="EMBL/GenBank/DDBJ databases">
        <authorList>
            <person name="Wallberg A."/>
        </authorList>
    </citation>
    <scope>NUCLEOTIDE SEQUENCE [LARGE SCALE GENOMIC DNA]</scope>
</reference>
<evidence type="ECO:0000256" key="2">
    <source>
        <dbReference type="ARBA" id="ARBA00022692"/>
    </source>
</evidence>
<name>A0AAV2SCK2_MEGNR</name>
<dbReference type="GO" id="GO:0007166">
    <property type="term" value="P:cell surface receptor signaling pathway"/>
    <property type="evidence" value="ECO:0007669"/>
    <property type="project" value="InterPro"/>
</dbReference>
<dbReference type="AlphaFoldDB" id="A0AAV2SCK2"/>
<organism evidence="8 9">
    <name type="scientific">Meganyctiphanes norvegica</name>
    <name type="common">Northern krill</name>
    <name type="synonym">Thysanopoda norvegica</name>
    <dbReference type="NCBI Taxonomy" id="48144"/>
    <lineage>
        <taxon>Eukaryota</taxon>
        <taxon>Metazoa</taxon>
        <taxon>Ecdysozoa</taxon>
        <taxon>Arthropoda</taxon>
        <taxon>Crustacea</taxon>
        <taxon>Multicrustacea</taxon>
        <taxon>Malacostraca</taxon>
        <taxon>Eumalacostraca</taxon>
        <taxon>Eucarida</taxon>
        <taxon>Euphausiacea</taxon>
        <taxon>Euphausiidae</taxon>
        <taxon>Meganyctiphanes</taxon>
    </lineage>
</organism>
<dbReference type="PANTHER" id="PTHR45620:SF17">
    <property type="entry name" value="PDF RECEPTOR"/>
    <property type="match status" value="1"/>
</dbReference>
<evidence type="ECO:0000256" key="3">
    <source>
        <dbReference type="ARBA" id="ARBA00022989"/>
    </source>
</evidence>
<dbReference type="SUPFAM" id="SSF81321">
    <property type="entry name" value="Family A G protein-coupled receptor-like"/>
    <property type="match status" value="1"/>
</dbReference>
<feature type="compositionally biased region" description="Basic residues" evidence="5">
    <location>
        <begin position="101"/>
        <end position="114"/>
    </location>
</feature>
<dbReference type="Pfam" id="PF00002">
    <property type="entry name" value="7tm_2"/>
    <property type="match status" value="1"/>
</dbReference>
<feature type="domain" description="G-protein coupled receptors family 2 profile 2" evidence="7">
    <location>
        <begin position="1"/>
        <end position="59"/>
    </location>
</feature>
<protein>
    <recommendedName>
        <fullName evidence="7">G-protein coupled receptors family 2 profile 2 domain-containing protein</fullName>
    </recommendedName>
</protein>